<dbReference type="STRING" id="334253.SAMN04487943_11168"/>
<evidence type="ECO:0000313" key="3">
    <source>
        <dbReference type="Proteomes" id="UP000198565"/>
    </source>
</evidence>
<organism evidence="2 3">
    <name type="scientific">Gracilibacillus orientalis</name>
    <dbReference type="NCBI Taxonomy" id="334253"/>
    <lineage>
        <taxon>Bacteria</taxon>
        <taxon>Bacillati</taxon>
        <taxon>Bacillota</taxon>
        <taxon>Bacilli</taxon>
        <taxon>Bacillales</taxon>
        <taxon>Bacillaceae</taxon>
        <taxon>Gracilibacillus</taxon>
    </lineage>
</organism>
<proteinExistence type="predicted"/>
<protein>
    <submittedName>
        <fullName evidence="2">UDP-glucose/GDP-mannose dehydrogenase family, NAD binding domain</fullName>
    </submittedName>
</protein>
<dbReference type="Gene3D" id="3.40.50.720">
    <property type="entry name" value="NAD(P)-binding Rossmann-like Domain"/>
    <property type="match status" value="1"/>
</dbReference>
<dbReference type="AlphaFoldDB" id="A0A1I4PHL0"/>
<gene>
    <name evidence="2" type="ORF">SAMN04487943_11168</name>
</gene>
<dbReference type="GO" id="GO:0016616">
    <property type="term" value="F:oxidoreductase activity, acting on the CH-OH group of donors, NAD or NADP as acceptor"/>
    <property type="evidence" value="ECO:0007669"/>
    <property type="project" value="InterPro"/>
</dbReference>
<sequence>MKIAVAGTGYVGLSNAVLLAQHNEVYALDIVEEKVQLINNQKSSSHCRCQP</sequence>
<evidence type="ECO:0000259" key="1">
    <source>
        <dbReference type="Pfam" id="PF03721"/>
    </source>
</evidence>
<name>A0A1I4PHL0_9BACI</name>
<dbReference type="Proteomes" id="UP000198565">
    <property type="component" value="Unassembled WGS sequence"/>
</dbReference>
<evidence type="ECO:0000313" key="2">
    <source>
        <dbReference type="EMBL" id="SFM27036.1"/>
    </source>
</evidence>
<dbReference type="PANTHER" id="PTHR43750">
    <property type="entry name" value="UDP-GLUCOSE 6-DEHYDROGENASE TUAD"/>
    <property type="match status" value="1"/>
</dbReference>
<dbReference type="Pfam" id="PF03721">
    <property type="entry name" value="UDPG_MGDP_dh_N"/>
    <property type="match status" value="1"/>
</dbReference>
<keyword evidence="3" id="KW-1185">Reference proteome</keyword>
<reference evidence="3" key="1">
    <citation type="submission" date="2016-10" db="EMBL/GenBank/DDBJ databases">
        <authorList>
            <person name="Varghese N."/>
            <person name="Submissions S."/>
        </authorList>
    </citation>
    <scope>NUCLEOTIDE SEQUENCE [LARGE SCALE GENOMIC DNA]</scope>
    <source>
        <strain evidence="3">CGMCC 1.4250</strain>
    </source>
</reference>
<accession>A0A1I4PHL0</accession>
<dbReference type="InterPro" id="IPR001732">
    <property type="entry name" value="UDP-Glc/GDP-Man_DH_N"/>
</dbReference>
<dbReference type="SUPFAM" id="SSF51735">
    <property type="entry name" value="NAD(P)-binding Rossmann-fold domains"/>
    <property type="match status" value="1"/>
</dbReference>
<dbReference type="InterPro" id="IPR036291">
    <property type="entry name" value="NAD(P)-bd_dom_sf"/>
</dbReference>
<dbReference type="EMBL" id="FOTR01000011">
    <property type="protein sequence ID" value="SFM27036.1"/>
    <property type="molecule type" value="Genomic_DNA"/>
</dbReference>
<feature type="domain" description="UDP-glucose/GDP-mannose dehydrogenase N-terminal" evidence="1">
    <location>
        <begin position="1"/>
        <end position="43"/>
    </location>
</feature>
<dbReference type="PANTHER" id="PTHR43750:SF2">
    <property type="entry name" value="UDP-GLUCOSE 6-DEHYDROGENASE"/>
    <property type="match status" value="1"/>
</dbReference>
<dbReference type="GO" id="GO:0051287">
    <property type="term" value="F:NAD binding"/>
    <property type="evidence" value="ECO:0007669"/>
    <property type="project" value="InterPro"/>
</dbReference>